<gene>
    <name evidence="2" type="ORF">B9T62_27945</name>
</gene>
<feature type="domain" description="Peptidase C51" evidence="1">
    <location>
        <begin position="205"/>
        <end position="300"/>
    </location>
</feature>
<sequence>MIMSMVNALQRQEACVQLYGVSTLASMLAMKREQNQELAAITGLLHNYYFYRTGIREFPGPNSAETVRPLLTHLNIFTEEEQITILKAIFYHEDRSRVQGPYEEIVKDAYVLQMYFQNNNSGRLTQQDAGRLRNVFRELAIPGELSDKKHYSDKRAILQHPNRRSKLAEIAEALGREKIIGIPGDERYREICTYWPDQGIYKVLQSNWCAAFVYHCCMQAGFQLPIRYPNGMYRLAGVGAWLEWAQLPETGFFYGDGQNGFIPQRGDIVIYDQLLSDDSHDHTGIVLACGDKEILIAEGNRDNQNYSSVFYRDRWHCILGYIRIDNDYQFDYNGEYIPII</sequence>
<evidence type="ECO:0000313" key="2">
    <source>
        <dbReference type="EMBL" id="ASA26514.1"/>
    </source>
</evidence>
<dbReference type="Proteomes" id="UP000249890">
    <property type="component" value="Chromosome"/>
</dbReference>
<evidence type="ECO:0000313" key="3">
    <source>
        <dbReference type="Proteomes" id="UP000249890"/>
    </source>
</evidence>
<dbReference type="SUPFAM" id="SSF109604">
    <property type="entry name" value="HD-domain/PDEase-like"/>
    <property type="match status" value="1"/>
</dbReference>
<dbReference type="OrthoDB" id="1767989at2"/>
<dbReference type="SUPFAM" id="SSF54001">
    <property type="entry name" value="Cysteine proteinases"/>
    <property type="match status" value="1"/>
</dbReference>
<protein>
    <submittedName>
        <fullName evidence="2">CHAP domain-containing protein</fullName>
    </submittedName>
</protein>
<dbReference type="Gene3D" id="3.90.1720.10">
    <property type="entry name" value="endopeptidase domain like (from Nostoc punctiforme)"/>
    <property type="match status" value="1"/>
</dbReference>
<keyword evidence="3" id="KW-1185">Reference proteome</keyword>
<dbReference type="InterPro" id="IPR038765">
    <property type="entry name" value="Papain-like_cys_pep_sf"/>
</dbReference>
<dbReference type="Pfam" id="PF05257">
    <property type="entry name" value="CHAP"/>
    <property type="match status" value="1"/>
</dbReference>
<dbReference type="InterPro" id="IPR007921">
    <property type="entry name" value="CHAP_dom"/>
</dbReference>
<dbReference type="AlphaFoldDB" id="A0A2Z2KJR5"/>
<evidence type="ECO:0000259" key="1">
    <source>
        <dbReference type="Pfam" id="PF05257"/>
    </source>
</evidence>
<organism evidence="2 3">
    <name type="scientific">Paenibacillus donghaensis</name>
    <dbReference type="NCBI Taxonomy" id="414771"/>
    <lineage>
        <taxon>Bacteria</taxon>
        <taxon>Bacillati</taxon>
        <taxon>Bacillota</taxon>
        <taxon>Bacilli</taxon>
        <taxon>Bacillales</taxon>
        <taxon>Paenibacillaceae</taxon>
        <taxon>Paenibacillus</taxon>
    </lineage>
</organism>
<dbReference type="KEGG" id="pdh:B9T62_27945"/>
<dbReference type="EMBL" id="CP021780">
    <property type="protein sequence ID" value="ASA26514.1"/>
    <property type="molecule type" value="Genomic_DNA"/>
</dbReference>
<dbReference type="Gene3D" id="1.10.3210.10">
    <property type="entry name" value="Hypothetical protein af1432"/>
    <property type="match status" value="1"/>
</dbReference>
<name>A0A2Z2KJR5_9BACL</name>
<proteinExistence type="predicted"/>
<reference evidence="2 3" key="1">
    <citation type="submission" date="2017-06" db="EMBL/GenBank/DDBJ databases">
        <title>Complete genome sequence of Paenibacillus donghaensis KCTC 13049T isolated from East Sea sediment, South Korea.</title>
        <authorList>
            <person name="Jung B.K."/>
            <person name="Hong S.-J."/>
            <person name="Shin J.-H."/>
        </authorList>
    </citation>
    <scope>NUCLEOTIDE SEQUENCE [LARGE SCALE GENOMIC DNA]</scope>
    <source>
        <strain evidence="2 3">KCTC 13049</strain>
    </source>
</reference>
<accession>A0A2Z2KJR5</accession>